<keyword evidence="2" id="KW-1003">Cell membrane</keyword>
<dbReference type="Gene3D" id="1.10.287.950">
    <property type="entry name" value="Methyl-accepting chemotaxis protein"/>
    <property type="match status" value="1"/>
</dbReference>
<dbReference type="EMBL" id="CP050267">
    <property type="protein sequence ID" value="QIR07706.1"/>
    <property type="molecule type" value="Genomic_DNA"/>
</dbReference>
<evidence type="ECO:0000313" key="17">
    <source>
        <dbReference type="Proteomes" id="UP000501408"/>
    </source>
</evidence>
<evidence type="ECO:0000256" key="5">
    <source>
        <dbReference type="ARBA" id="ARBA00022692"/>
    </source>
</evidence>
<dbReference type="PANTHER" id="PTHR32089:SF119">
    <property type="entry name" value="METHYL-ACCEPTING CHEMOTAXIS PROTEIN CTPL"/>
    <property type="match status" value="1"/>
</dbReference>
<evidence type="ECO:0000259" key="15">
    <source>
        <dbReference type="PROSITE" id="PS50885"/>
    </source>
</evidence>
<dbReference type="Pfam" id="PF00015">
    <property type="entry name" value="MCPsignal"/>
    <property type="match status" value="1"/>
</dbReference>
<feature type="domain" description="T-SNARE coiled-coil homology" evidence="14">
    <location>
        <begin position="562"/>
        <end position="624"/>
    </location>
</feature>
<evidence type="ECO:0000259" key="14">
    <source>
        <dbReference type="PROSITE" id="PS50192"/>
    </source>
</evidence>
<evidence type="ECO:0000256" key="6">
    <source>
        <dbReference type="ARBA" id="ARBA00022989"/>
    </source>
</evidence>
<dbReference type="PANTHER" id="PTHR32089">
    <property type="entry name" value="METHYL-ACCEPTING CHEMOTAXIS PROTEIN MCPB"/>
    <property type="match status" value="1"/>
</dbReference>
<dbReference type="CDD" id="cd06225">
    <property type="entry name" value="HAMP"/>
    <property type="match status" value="1"/>
</dbReference>
<evidence type="ECO:0000256" key="12">
    <source>
        <dbReference type="SAM" id="Phobius"/>
    </source>
</evidence>
<protein>
    <submittedName>
        <fullName evidence="16">Methyl-accepting chemotaxis protein</fullName>
    </submittedName>
</protein>
<keyword evidence="3" id="KW-0145">Chemotaxis</keyword>
<feature type="domain" description="Methyl-accepting transducer" evidence="13">
    <location>
        <begin position="375"/>
        <end position="611"/>
    </location>
</feature>
<evidence type="ECO:0000256" key="4">
    <source>
        <dbReference type="ARBA" id="ARBA00022519"/>
    </source>
</evidence>
<evidence type="ECO:0000256" key="10">
    <source>
        <dbReference type="PROSITE-ProRule" id="PRU00284"/>
    </source>
</evidence>
<comment type="subcellular location">
    <subcellularLocation>
        <location evidence="1">Cell inner membrane</location>
        <topology evidence="1">Multi-pass membrane protein</topology>
    </subcellularLocation>
</comment>
<dbReference type="Pfam" id="PF00672">
    <property type="entry name" value="HAMP"/>
    <property type="match status" value="1"/>
</dbReference>
<keyword evidence="11" id="KW-0175">Coiled coil</keyword>
<keyword evidence="17" id="KW-1185">Reference proteome</keyword>
<evidence type="ECO:0000256" key="11">
    <source>
        <dbReference type="SAM" id="Coils"/>
    </source>
</evidence>
<reference evidence="16 17" key="1">
    <citation type="submission" date="2020-03" db="EMBL/GenBank/DDBJ databases">
        <title>Genome mining reveals the biosynthetic pathways of PHA and ectoines of the halophilic strain Salinivibrio costicola M318 isolated from fermented shrimp paste.</title>
        <authorList>
            <person name="Doan T.V."/>
            <person name="Tran L.T."/>
            <person name="Trieu T.A."/>
            <person name="Nguyen Q.V."/>
            <person name="Quach T.N."/>
            <person name="Phi T.Q."/>
            <person name="Kumar S."/>
        </authorList>
    </citation>
    <scope>NUCLEOTIDE SEQUENCE [LARGE SCALE GENOMIC DNA]</scope>
    <source>
        <strain evidence="16 17">M318</strain>
    </source>
</reference>
<feature type="coiled-coil region" evidence="11">
    <location>
        <begin position="453"/>
        <end position="480"/>
    </location>
</feature>
<dbReference type="SMART" id="SM00304">
    <property type="entry name" value="HAMP"/>
    <property type="match status" value="1"/>
</dbReference>
<dbReference type="Pfam" id="PF02743">
    <property type="entry name" value="dCache_1"/>
    <property type="match status" value="1"/>
</dbReference>
<evidence type="ECO:0000256" key="2">
    <source>
        <dbReference type="ARBA" id="ARBA00022475"/>
    </source>
</evidence>
<feature type="transmembrane region" description="Helical" evidence="12">
    <location>
        <begin position="7"/>
        <end position="28"/>
    </location>
</feature>
<dbReference type="PROSITE" id="PS50192">
    <property type="entry name" value="T_SNARE"/>
    <property type="match status" value="1"/>
</dbReference>
<dbReference type="Proteomes" id="UP000501408">
    <property type="component" value="Chromosome 2"/>
</dbReference>
<dbReference type="PROSITE" id="PS50111">
    <property type="entry name" value="CHEMOTAXIS_TRANSDUC_2"/>
    <property type="match status" value="1"/>
</dbReference>
<evidence type="ECO:0000256" key="3">
    <source>
        <dbReference type="ARBA" id="ARBA00022500"/>
    </source>
</evidence>
<feature type="domain" description="HAMP" evidence="15">
    <location>
        <begin position="316"/>
        <end position="370"/>
    </location>
</feature>
<keyword evidence="4" id="KW-0997">Cell inner membrane</keyword>
<accession>A0ABX6K854</accession>
<dbReference type="InterPro" id="IPR003660">
    <property type="entry name" value="HAMP_dom"/>
</dbReference>
<sequence length="652" mass="70309">MSIKKRILAIVLTGVVLPTLIISVVALYKFRTSTLISYEQSSYKEMQHIGNAFKFYLQGLSANAKMLANSQALQELDGSVAKYMGPSKPMTSLQNSPVEARAFKLLDAMGNSRDDFAYVFLGLSDGGYIQWPQGESGDYDPRQRPWYQTGLGSGNNPVRVPAYQDITSGAPLLDYVMEFPAQDGLTGVVGVDVTLEALTNMLGEVTLGQSGYIVLVEDTGTVLADPNNPDNNFESVDSVNSVYSGQSLSRALKAVSFDGESYFVNQYQAPDSGWRLIGIVPQQEVLGQVNQLQTVIISIGVLLVVIFGVLGFFMVNRISASIVAVSDGLSDAASGEGDLTKRLPVTSKDELGTTATAFNQFVDVIQELIIGIKDRSLKLTSHADHTTQFAEQLDGASHQQRSGLEQIATAFHQMVATANEVSQNCNQTADSAQQCQSEVDRGMALMNNTRAAVQEMATTLNEADSAMAELTRENDNITAMLDTIRGIAEQTNLLALNAAIESARAGEHGRGFAVVADEVRVLSQKTTKSTEEIDELLQALTQRTSQLSEKLQGSVEHSQTTTEATEEALSVFGTIQELVGQIHDMAAQIATATEEQHSVSEDINQNVTNVLDGANSAAETAEQTNATAAELRMVATELSELVNRFKTDKPST</sequence>
<feature type="transmembrane region" description="Helical" evidence="12">
    <location>
        <begin position="295"/>
        <end position="315"/>
    </location>
</feature>
<dbReference type="CDD" id="cd11386">
    <property type="entry name" value="MCP_signal"/>
    <property type="match status" value="1"/>
</dbReference>
<evidence type="ECO:0000313" key="16">
    <source>
        <dbReference type="EMBL" id="QIR07706.1"/>
    </source>
</evidence>
<dbReference type="SMART" id="SM00283">
    <property type="entry name" value="MA"/>
    <property type="match status" value="1"/>
</dbReference>
<evidence type="ECO:0000259" key="13">
    <source>
        <dbReference type="PROSITE" id="PS50111"/>
    </source>
</evidence>
<dbReference type="InterPro" id="IPR033479">
    <property type="entry name" value="dCache_1"/>
</dbReference>
<proteinExistence type="inferred from homology"/>
<dbReference type="RefSeq" id="WP_167315245.1">
    <property type="nucleotide sequence ID" value="NZ_CP050267.1"/>
</dbReference>
<evidence type="ECO:0000256" key="7">
    <source>
        <dbReference type="ARBA" id="ARBA00023136"/>
    </source>
</evidence>
<dbReference type="InterPro" id="IPR000727">
    <property type="entry name" value="T_SNARE_dom"/>
</dbReference>
<keyword evidence="7 12" id="KW-0472">Membrane</keyword>
<keyword evidence="6 12" id="KW-1133">Transmembrane helix</keyword>
<dbReference type="PROSITE" id="PS50885">
    <property type="entry name" value="HAMP"/>
    <property type="match status" value="1"/>
</dbReference>
<organism evidence="16 17">
    <name type="scientific">Salinivibrio costicola</name>
    <name type="common">Vibrio costicola</name>
    <dbReference type="NCBI Taxonomy" id="51367"/>
    <lineage>
        <taxon>Bacteria</taxon>
        <taxon>Pseudomonadati</taxon>
        <taxon>Pseudomonadota</taxon>
        <taxon>Gammaproteobacteria</taxon>
        <taxon>Vibrionales</taxon>
        <taxon>Vibrionaceae</taxon>
        <taxon>Salinivibrio</taxon>
    </lineage>
</organism>
<evidence type="ECO:0000256" key="8">
    <source>
        <dbReference type="ARBA" id="ARBA00023224"/>
    </source>
</evidence>
<keyword evidence="8 10" id="KW-0807">Transducer</keyword>
<dbReference type="CDD" id="cd12912">
    <property type="entry name" value="PDC2_MCP_like"/>
    <property type="match status" value="1"/>
</dbReference>
<dbReference type="Gene3D" id="3.30.450.20">
    <property type="entry name" value="PAS domain"/>
    <property type="match status" value="2"/>
</dbReference>
<keyword evidence="5 12" id="KW-0812">Transmembrane</keyword>
<evidence type="ECO:0000256" key="1">
    <source>
        <dbReference type="ARBA" id="ARBA00004429"/>
    </source>
</evidence>
<gene>
    <name evidence="16" type="ORF">HBA18_14985</name>
</gene>
<name>A0ABX6K854_SALCS</name>
<comment type="similarity">
    <text evidence="9">Belongs to the methyl-accepting chemotaxis (MCP) protein family.</text>
</comment>
<dbReference type="InterPro" id="IPR004089">
    <property type="entry name" value="MCPsignal_dom"/>
</dbReference>
<dbReference type="SUPFAM" id="SSF58104">
    <property type="entry name" value="Methyl-accepting chemotaxis protein (MCP) signaling domain"/>
    <property type="match status" value="1"/>
</dbReference>
<evidence type="ECO:0000256" key="9">
    <source>
        <dbReference type="ARBA" id="ARBA00029447"/>
    </source>
</evidence>